<dbReference type="EMBL" id="JAWQEG010000030">
    <property type="protein sequence ID" value="KAK3895881.1"/>
    <property type="molecule type" value="Genomic_DNA"/>
</dbReference>
<protein>
    <submittedName>
        <fullName evidence="2">Uncharacterized protein</fullName>
    </submittedName>
</protein>
<evidence type="ECO:0000313" key="2">
    <source>
        <dbReference type="EMBL" id="KAK3895881.1"/>
    </source>
</evidence>
<name>A0AAE1L4E4_PETCI</name>
<dbReference type="AlphaFoldDB" id="A0AAE1L4E4"/>
<gene>
    <name evidence="2" type="ORF">Pcinc_000490</name>
</gene>
<evidence type="ECO:0000313" key="3">
    <source>
        <dbReference type="Proteomes" id="UP001286313"/>
    </source>
</evidence>
<feature type="region of interest" description="Disordered" evidence="1">
    <location>
        <begin position="81"/>
        <end position="105"/>
    </location>
</feature>
<dbReference type="Proteomes" id="UP001286313">
    <property type="component" value="Unassembled WGS sequence"/>
</dbReference>
<proteinExistence type="predicted"/>
<keyword evidence="3" id="KW-1185">Reference proteome</keyword>
<evidence type="ECO:0000256" key="1">
    <source>
        <dbReference type="SAM" id="MobiDB-lite"/>
    </source>
</evidence>
<comment type="caution">
    <text evidence="2">The sequence shown here is derived from an EMBL/GenBank/DDBJ whole genome shotgun (WGS) entry which is preliminary data.</text>
</comment>
<sequence>MTSTKDLLELGNELGFEGESLFAFIKDEQTRERELRQEEREKRQEESWGVILSSYLGGSALETYARLSEEDIVQFLDRSSTTRGHHVGKLERERKGGKAGVWRKS</sequence>
<reference evidence="2" key="1">
    <citation type="submission" date="2023-10" db="EMBL/GenBank/DDBJ databases">
        <title>Genome assemblies of two species of porcelain crab, Petrolisthes cinctipes and Petrolisthes manimaculis (Anomura: Porcellanidae).</title>
        <authorList>
            <person name="Angst P."/>
        </authorList>
    </citation>
    <scope>NUCLEOTIDE SEQUENCE</scope>
    <source>
        <strain evidence="2">PB745_01</strain>
        <tissue evidence="2">Gill</tissue>
    </source>
</reference>
<organism evidence="2 3">
    <name type="scientific">Petrolisthes cinctipes</name>
    <name type="common">Flat porcelain crab</name>
    <dbReference type="NCBI Taxonomy" id="88211"/>
    <lineage>
        <taxon>Eukaryota</taxon>
        <taxon>Metazoa</taxon>
        <taxon>Ecdysozoa</taxon>
        <taxon>Arthropoda</taxon>
        <taxon>Crustacea</taxon>
        <taxon>Multicrustacea</taxon>
        <taxon>Malacostraca</taxon>
        <taxon>Eumalacostraca</taxon>
        <taxon>Eucarida</taxon>
        <taxon>Decapoda</taxon>
        <taxon>Pleocyemata</taxon>
        <taxon>Anomura</taxon>
        <taxon>Galatheoidea</taxon>
        <taxon>Porcellanidae</taxon>
        <taxon>Petrolisthes</taxon>
    </lineage>
</organism>
<accession>A0AAE1L4E4</accession>